<evidence type="ECO:0000313" key="10">
    <source>
        <dbReference type="EMBL" id="TWU04133.1"/>
    </source>
</evidence>
<keyword evidence="7" id="KW-0812">Transmembrane</keyword>
<dbReference type="InterPro" id="IPR007627">
    <property type="entry name" value="RNA_pol_sigma70_r2"/>
</dbReference>
<feature type="transmembrane region" description="Helical" evidence="7">
    <location>
        <begin position="315"/>
        <end position="331"/>
    </location>
</feature>
<keyword evidence="7" id="KW-0472">Membrane</keyword>
<organism evidence="10 11">
    <name type="scientific">Symmachiella macrocystis</name>
    <dbReference type="NCBI Taxonomy" id="2527985"/>
    <lineage>
        <taxon>Bacteria</taxon>
        <taxon>Pseudomonadati</taxon>
        <taxon>Planctomycetota</taxon>
        <taxon>Planctomycetia</taxon>
        <taxon>Planctomycetales</taxon>
        <taxon>Planctomycetaceae</taxon>
        <taxon>Symmachiella</taxon>
    </lineage>
</organism>
<dbReference type="InterPro" id="IPR036388">
    <property type="entry name" value="WH-like_DNA-bd_sf"/>
</dbReference>
<dbReference type="Pfam" id="PF08281">
    <property type="entry name" value="Sigma70_r4_2"/>
    <property type="match status" value="1"/>
</dbReference>
<dbReference type="EMBL" id="SJPP01000005">
    <property type="protein sequence ID" value="TWU04133.1"/>
    <property type="molecule type" value="Genomic_DNA"/>
</dbReference>
<keyword evidence="5 6" id="KW-0804">Transcription</keyword>
<evidence type="ECO:0000256" key="7">
    <source>
        <dbReference type="SAM" id="Phobius"/>
    </source>
</evidence>
<dbReference type="InterPro" id="IPR014284">
    <property type="entry name" value="RNA_pol_sigma-70_dom"/>
</dbReference>
<keyword evidence="4 6" id="KW-0238">DNA-binding</keyword>
<feature type="transmembrane region" description="Helical" evidence="7">
    <location>
        <begin position="454"/>
        <end position="477"/>
    </location>
</feature>
<feature type="transmembrane region" description="Helical" evidence="7">
    <location>
        <begin position="236"/>
        <end position="263"/>
    </location>
</feature>
<dbReference type="InterPro" id="IPR013325">
    <property type="entry name" value="RNA_pol_sigma_r2"/>
</dbReference>
<evidence type="ECO:0000256" key="2">
    <source>
        <dbReference type="ARBA" id="ARBA00023015"/>
    </source>
</evidence>
<name>A0A5C6AW14_9PLAN</name>
<reference evidence="10 11" key="1">
    <citation type="submission" date="2019-02" db="EMBL/GenBank/DDBJ databases">
        <title>Deep-cultivation of Planctomycetes and their phenomic and genomic characterization uncovers novel biology.</title>
        <authorList>
            <person name="Wiegand S."/>
            <person name="Jogler M."/>
            <person name="Boedeker C."/>
            <person name="Pinto D."/>
            <person name="Vollmers J."/>
            <person name="Rivas-Marin E."/>
            <person name="Kohn T."/>
            <person name="Peeters S.H."/>
            <person name="Heuer A."/>
            <person name="Rast P."/>
            <person name="Oberbeckmann S."/>
            <person name="Bunk B."/>
            <person name="Jeske O."/>
            <person name="Meyerdierks A."/>
            <person name="Storesund J.E."/>
            <person name="Kallscheuer N."/>
            <person name="Luecker S."/>
            <person name="Lage O.M."/>
            <person name="Pohl T."/>
            <person name="Merkel B.J."/>
            <person name="Hornburger P."/>
            <person name="Mueller R.-W."/>
            <person name="Bruemmer F."/>
            <person name="Labrenz M."/>
            <person name="Spormann A.M."/>
            <person name="Op Den Camp H."/>
            <person name="Overmann J."/>
            <person name="Amann R."/>
            <person name="Jetten M.S.M."/>
            <person name="Mascher T."/>
            <person name="Medema M.H."/>
            <person name="Devos D.P."/>
            <person name="Kaster A.-K."/>
            <person name="Ovreas L."/>
            <person name="Rohde M."/>
            <person name="Galperin M.Y."/>
            <person name="Jogler C."/>
        </authorList>
    </citation>
    <scope>NUCLEOTIDE SEQUENCE [LARGE SCALE GENOMIC DNA]</scope>
    <source>
        <strain evidence="10 11">CA54</strain>
    </source>
</reference>
<evidence type="ECO:0000256" key="3">
    <source>
        <dbReference type="ARBA" id="ARBA00023082"/>
    </source>
</evidence>
<dbReference type="OrthoDB" id="291047at2"/>
<dbReference type="GO" id="GO:0006352">
    <property type="term" value="P:DNA-templated transcription initiation"/>
    <property type="evidence" value="ECO:0007669"/>
    <property type="project" value="InterPro"/>
</dbReference>
<keyword evidence="11" id="KW-1185">Reference proteome</keyword>
<dbReference type="GO" id="GO:0016987">
    <property type="term" value="F:sigma factor activity"/>
    <property type="evidence" value="ECO:0007669"/>
    <property type="project" value="UniProtKB-KW"/>
</dbReference>
<protein>
    <recommendedName>
        <fullName evidence="6">RNA polymerase sigma factor</fullName>
    </recommendedName>
</protein>
<keyword evidence="3 6" id="KW-0731">Sigma factor</keyword>
<dbReference type="SUPFAM" id="SSF88659">
    <property type="entry name" value="Sigma3 and sigma4 domains of RNA polymerase sigma factors"/>
    <property type="match status" value="1"/>
</dbReference>
<dbReference type="NCBIfam" id="TIGR02937">
    <property type="entry name" value="sigma70-ECF"/>
    <property type="match status" value="1"/>
</dbReference>
<dbReference type="InterPro" id="IPR013249">
    <property type="entry name" value="RNA_pol_sigma70_r4_t2"/>
</dbReference>
<dbReference type="Pfam" id="PF04542">
    <property type="entry name" value="Sigma70_r2"/>
    <property type="match status" value="1"/>
</dbReference>
<keyword evidence="7" id="KW-1133">Transmembrane helix</keyword>
<evidence type="ECO:0000256" key="1">
    <source>
        <dbReference type="ARBA" id="ARBA00010641"/>
    </source>
</evidence>
<dbReference type="CDD" id="cd06171">
    <property type="entry name" value="Sigma70_r4"/>
    <property type="match status" value="1"/>
</dbReference>
<comment type="caution">
    <text evidence="10">The sequence shown here is derived from an EMBL/GenBank/DDBJ whole genome shotgun (WGS) entry which is preliminary data.</text>
</comment>
<dbReference type="RefSeq" id="WP_146374412.1">
    <property type="nucleotide sequence ID" value="NZ_SJPP01000005.1"/>
</dbReference>
<dbReference type="Gene3D" id="1.10.1740.10">
    <property type="match status" value="1"/>
</dbReference>
<dbReference type="InterPro" id="IPR013324">
    <property type="entry name" value="RNA_pol_sigma_r3/r4-like"/>
</dbReference>
<dbReference type="SUPFAM" id="SSF88946">
    <property type="entry name" value="Sigma2 domain of RNA polymerase sigma factors"/>
    <property type="match status" value="1"/>
</dbReference>
<evidence type="ECO:0000256" key="5">
    <source>
        <dbReference type="ARBA" id="ARBA00023163"/>
    </source>
</evidence>
<keyword evidence="2 6" id="KW-0805">Transcription regulation</keyword>
<feature type="transmembrane region" description="Helical" evidence="7">
    <location>
        <begin position="422"/>
        <end position="442"/>
    </location>
</feature>
<evidence type="ECO:0000256" key="6">
    <source>
        <dbReference type="RuleBase" id="RU000716"/>
    </source>
</evidence>
<dbReference type="Proteomes" id="UP000320735">
    <property type="component" value="Unassembled WGS sequence"/>
</dbReference>
<dbReference type="InterPro" id="IPR039425">
    <property type="entry name" value="RNA_pol_sigma-70-like"/>
</dbReference>
<accession>A0A5C6AW14</accession>
<comment type="similarity">
    <text evidence="1 6">Belongs to the sigma-70 factor family. ECF subfamily.</text>
</comment>
<dbReference type="InterPro" id="IPR000838">
    <property type="entry name" value="RNA_pol_sigma70_ECF_CS"/>
</dbReference>
<proteinExistence type="inferred from homology"/>
<feature type="transmembrane region" description="Helical" evidence="7">
    <location>
        <begin position="395"/>
        <end position="415"/>
    </location>
</feature>
<dbReference type="GO" id="GO:0003677">
    <property type="term" value="F:DNA binding"/>
    <property type="evidence" value="ECO:0007669"/>
    <property type="project" value="UniProtKB-KW"/>
</dbReference>
<feature type="transmembrane region" description="Helical" evidence="7">
    <location>
        <begin position="368"/>
        <end position="389"/>
    </location>
</feature>
<feature type="domain" description="RNA polymerase sigma factor 70 region 4 type 2" evidence="9">
    <location>
        <begin position="133"/>
        <end position="182"/>
    </location>
</feature>
<gene>
    <name evidence="10" type="primary">sigW_8</name>
    <name evidence="10" type="ORF">CA54_60150</name>
</gene>
<evidence type="ECO:0000313" key="11">
    <source>
        <dbReference type="Proteomes" id="UP000320735"/>
    </source>
</evidence>
<sequence length="485" mass="53582">MKSIDPIDLYAATDAELIQLCGQGDQNAYGQVVERYQSLVCSVAYNRCGDLALSEDLAQDAFILAWQKLADLKEVSKFKAWICTIVRNLAHRSSQRLERGVTRVAHLDAVPDIPSIIETPSERAARAEEEKLVWQALADVPEKYREPLILFYREGQSVARVADALDLSEDAVKQRLSRGRNMLRQHLAAVVETVLSDSKPAKAFTGAVILGLSGATSNSAAAAGVTTATTTVAKSAIGAGVGSGLGGLLLWPILNLPVIAWLFKSAFDDARSVQERQLLHRNLFIGFCGFVVYAATLFSSLWWQQYIEPPLLRPYLPAALMIVFLIPWIVFSRQMGKRVERIRIEAGTFTPSRPLFESDNNGPITLKVCGIFCLSSLLVIAGPAVLPLIAHDWIVLWAMFATAIGISFIAAQVSLRLPKWSFQLFGVGTGLTAFVTILIMFWRRSVWASAFVDFIPWYLGTMTAVTMTQVILTTIAWKRVYGRRE</sequence>
<dbReference type="AlphaFoldDB" id="A0A5C6AW14"/>
<dbReference type="Gene3D" id="1.10.10.10">
    <property type="entry name" value="Winged helix-like DNA-binding domain superfamily/Winged helix DNA-binding domain"/>
    <property type="match status" value="1"/>
</dbReference>
<feature type="domain" description="RNA polymerase sigma-70 region 2" evidence="8">
    <location>
        <begin position="33"/>
        <end position="96"/>
    </location>
</feature>
<evidence type="ECO:0000259" key="8">
    <source>
        <dbReference type="Pfam" id="PF04542"/>
    </source>
</evidence>
<evidence type="ECO:0000256" key="4">
    <source>
        <dbReference type="ARBA" id="ARBA00023125"/>
    </source>
</evidence>
<evidence type="ECO:0000259" key="9">
    <source>
        <dbReference type="Pfam" id="PF08281"/>
    </source>
</evidence>
<dbReference type="PROSITE" id="PS01063">
    <property type="entry name" value="SIGMA70_ECF"/>
    <property type="match status" value="1"/>
</dbReference>
<dbReference type="PANTHER" id="PTHR43133:SF51">
    <property type="entry name" value="RNA POLYMERASE SIGMA FACTOR"/>
    <property type="match status" value="1"/>
</dbReference>
<dbReference type="PANTHER" id="PTHR43133">
    <property type="entry name" value="RNA POLYMERASE ECF-TYPE SIGMA FACTO"/>
    <property type="match status" value="1"/>
</dbReference>
<feature type="transmembrane region" description="Helical" evidence="7">
    <location>
        <begin position="283"/>
        <end position="303"/>
    </location>
</feature>